<evidence type="ECO:0000256" key="8">
    <source>
        <dbReference type="ARBA" id="ARBA00023212"/>
    </source>
</evidence>
<dbReference type="GO" id="GO:0005634">
    <property type="term" value="C:nucleus"/>
    <property type="evidence" value="ECO:0007669"/>
    <property type="project" value="TreeGrafter"/>
</dbReference>
<dbReference type="GO" id="GO:0005814">
    <property type="term" value="C:centriole"/>
    <property type="evidence" value="ECO:0007669"/>
    <property type="project" value="UniProtKB-SubCell"/>
</dbReference>
<proteinExistence type="predicted"/>
<comment type="subunit">
    <text evidence="9">May form a complex composed of at least the catalytic subunit CRK2 and a cyclin.</text>
</comment>
<dbReference type="Gene3D" id="1.20.1280.50">
    <property type="match status" value="1"/>
</dbReference>
<dbReference type="OrthoDB" id="4062651at2759"/>
<evidence type="ECO:0000256" key="5">
    <source>
        <dbReference type="ARBA" id="ARBA00022741"/>
    </source>
</evidence>
<dbReference type="Gene3D" id="1.10.510.10">
    <property type="entry name" value="Transferase(Phosphotransferase) domain 1"/>
    <property type="match status" value="1"/>
</dbReference>
<accession>A0A9P1CU93</accession>
<dbReference type="Proteomes" id="UP001152797">
    <property type="component" value="Unassembled WGS sequence"/>
</dbReference>
<dbReference type="PROSITE" id="PS50011">
    <property type="entry name" value="PROTEIN_KINASE_DOM"/>
    <property type="match status" value="1"/>
</dbReference>
<feature type="region of interest" description="Disordered" evidence="13">
    <location>
        <begin position="524"/>
        <end position="557"/>
    </location>
</feature>
<gene>
    <name evidence="15" type="ORF">C1SCF055_LOCUS24196</name>
</gene>
<keyword evidence="7" id="KW-0195">Cyclin</keyword>
<evidence type="ECO:0000256" key="13">
    <source>
        <dbReference type="SAM" id="MobiDB-lite"/>
    </source>
</evidence>
<evidence type="ECO:0000256" key="11">
    <source>
        <dbReference type="ARBA" id="ARBA00041902"/>
    </source>
</evidence>
<dbReference type="InterPro" id="IPR004367">
    <property type="entry name" value="Cyclin_C-dom"/>
</dbReference>
<evidence type="ECO:0000313" key="17">
    <source>
        <dbReference type="Proteomes" id="UP001152797"/>
    </source>
</evidence>
<dbReference type="InterPro" id="IPR000719">
    <property type="entry name" value="Prot_kinase_dom"/>
</dbReference>
<evidence type="ECO:0000256" key="12">
    <source>
        <dbReference type="ARBA" id="ARBA00042858"/>
    </source>
</evidence>
<keyword evidence="8" id="KW-0206">Cytoskeleton</keyword>
<dbReference type="Pfam" id="PF00069">
    <property type="entry name" value="Pkinase"/>
    <property type="match status" value="1"/>
</dbReference>
<dbReference type="EMBL" id="CAMXCT020002388">
    <property type="protein sequence ID" value="CAL1151229.1"/>
    <property type="molecule type" value="Genomic_DNA"/>
</dbReference>
<evidence type="ECO:0000256" key="1">
    <source>
        <dbReference type="ARBA" id="ARBA00004114"/>
    </source>
</evidence>
<reference evidence="15" key="1">
    <citation type="submission" date="2022-10" db="EMBL/GenBank/DDBJ databases">
        <authorList>
            <person name="Chen Y."/>
            <person name="Dougan E. K."/>
            <person name="Chan C."/>
            <person name="Rhodes N."/>
            <person name="Thang M."/>
        </authorList>
    </citation>
    <scope>NUCLEOTIDE SEQUENCE</scope>
</reference>
<dbReference type="GO" id="GO:0005524">
    <property type="term" value="F:ATP binding"/>
    <property type="evidence" value="ECO:0007669"/>
    <property type="project" value="UniProtKB-KW"/>
</dbReference>
<evidence type="ECO:0000256" key="6">
    <source>
        <dbReference type="ARBA" id="ARBA00022840"/>
    </source>
</evidence>
<reference evidence="16 17" key="2">
    <citation type="submission" date="2024-05" db="EMBL/GenBank/DDBJ databases">
        <authorList>
            <person name="Chen Y."/>
            <person name="Shah S."/>
            <person name="Dougan E. K."/>
            <person name="Thang M."/>
            <person name="Chan C."/>
        </authorList>
    </citation>
    <scope>NUCLEOTIDE SEQUENCE [LARGE SCALE GENOMIC DNA]</scope>
</reference>
<dbReference type="SUPFAM" id="SSF81383">
    <property type="entry name" value="F-box domain"/>
    <property type="match status" value="1"/>
</dbReference>
<evidence type="ECO:0000256" key="7">
    <source>
        <dbReference type="ARBA" id="ARBA00023127"/>
    </source>
</evidence>
<evidence type="ECO:0000259" key="14">
    <source>
        <dbReference type="PROSITE" id="PS50011"/>
    </source>
</evidence>
<keyword evidence="5" id="KW-0547">Nucleotide-binding</keyword>
<feature type="domain" description="Protein kinase" evidence="14">
    <location>
        <begin position="144"/>
        <end position="478"/>
    </location>
</feature>
<dbReference type="InterPro" id="IPR036047">
    <property type="entry name" value="F-box-like_dom_sf"/>
</dbReference>
<sequence length="899" mass="102265">MALKPRSSLEDFHGVENISHNLGDDEENMQPGRQTPISQRRPLQQRFNFNCMALSPTKCRKQSHGLAEESPLKLAKDEVWISPAKLPEMRSGTFSLWLEVFRRLGARDIVSKAAPVCRQWRDVAQDRELWALARQHLRLVDCHVMLDKVVERRSKGRIFKCRALGSGDIVMLRMVDLELTNAGRDDGMPTSFLREAALLSELRHPNVIRHYGAEILDKRGVVCSEFVYENWTSWFKRLEVKFPCQRMEDIKGNFSQMLRGLNYLHHQGLMHRNLKPDNIFIDELGTVKVGDFTTTRMLDIPFQAYTPEDPKERDRSGREMRRLWYRSPELIIREEIYGPKVDTWSVGCLFVEAATGRPLFQSDSEIDHLFRIFRLVGTPTLANWPGVVAAKNFSPKFPMYQGFSFAQVARAESLKPQSFEDQQRLWLQAQPDREEMLHQLIQIARVVGVDGMFLLDRLITAAPLSRAGVEETLRMPFFAPSFGSEQGSLGSFGQGAQGRLQRNVQSFHPMTELWLGGRPVRLEEQREQRPQPKNLENPEAKSYATPPTPATTLANIGSAQSQYPPMAIPSSLITSEMVWNILNVMLEQERSPSSVFATWSLPPGFDANARAVQVDFIIGLASSMNLRASTAHLACAVFDKYLSLQEKPVMPEQIKVVAATCLKVSDIFGEQSKEYYKQENSVEYTEAAVGKSITPSQMLSCEKEILPKLGFKLHHPTIRWFLQCYIAYARLSMFDAVGKTASFIADLMLLDFELLLYTPSLKAQCAVLMAAFLVQQEATLHQPHQPLDKAMKSLPNEDQSDKCKSIGPLQGYLSCLAYWDKNIRDAVCRANVAVDASMCLQAVVRMLLDKRREWKSLQLNAVEIKHAQLARALAYPDRFPVFKLLRYILSDHQRSLVPE</sequence>
<evidence type="ECO:0000256" key="9">
    <source>
        <dbReference type="ARBA" id="ARBA00038543"/>
    </source>
</evidence>
<feature type="region of interest" description="Disordered" evidence="13">
    <location>
        <begin position="14"/>
        <end position="36"/>
    </location>
</feature>
<evidence type="ECO:0000256" key="10">
    <source>
        <dbReference type="ARBA" id="ARBA00039612"/>
    </source>
</evidence>
<evidence type="ECO:0000256" key="2">
    <source>
        <dbReference type="ARBA" id="ARBA00004556"/>
    </source>
</evidence>
<evidence type="ECO:0000256" key="4">
    <source>
        <dbReference type="ARBA" id="ARBA00022490"/>
    </source>
</evidence>
<dbReference type="SUPFAM" id="SSF56112">
    <property type="entry name" value="Protein kinase-like (PK-like)"/>
    <property type="match status" value="1"/>
</dbReference>
<organism evidence="15">
    <name type="scientific">Cladocopium goreaui</name>
    <dbReference type="NCBI Taxonomy" id="2562237"/>
    <lineage>
        <taxon>Eukaryota</taxon>
        <taxon>Sar</taxon>
        <taxon>Alveolata</taxon>
        <taxon>Dinophyceae</taxon>
        <taxon>Suessiales</taxon>
        <taxon>Symbiodiniaceae</taxon>
        <taxon>Cladocopium</taxon>
    </lineage>
</organism>
<dbReference type="Pfam" id="PF12937">
    <property type="entry name" value="F-box-like"/>
    <property type="match status" value="1"/>
</dbReference>
<protein>
    <recommendedName>
        <fullName evidence="3">Cyclin-F</fullName>
    </recommendedName>
    <alternativeName>
        <fullName evidence="11">Cell division control protein 2 homolog</fullName>
    </alternativeName>
    <alternativeName>
        <fullName evidence="10">Cyclin-dependent kinase 2 homolog</fullName>
    </alternativeName>
    <alternativeName>
        <fullName evidence="12">cdc2-related kinase 2</fullName>
    </alternativeName>
</protein>
<dbReference type="InterPro" id="IPR011009">
    <property type="entry name" value="Kinase-like_dom_sf"/>
</dbReference>
<comment type="caution">
    <text evidence="15">The sequence shown here is derived from an EMBL/GenBank/DDBJ whole genome shotgun (WGS) entry which is preliminary data.</text>
</comment>
<dbReference type="EMBL" id="CAMXCT030002388">
    <property type="protein sequence ID" value="CAL4785166.1"/>
    <property type="molecule type" value="Genomic_DNA"/>
</dbReference>
<dbReference type="InterPro" id="IPR006671">
    <property type="entry name" value="Cyclin_N"/>
</dbReference>
<keyword evidence="6" id="KW-0067">ATP-binding</keyword>
<dbReference type="Pfam" id="PF00134">
    <property type="entry name" value="Cyclin_N"/>
    <property type="match status" value="1"/>
</dbReference>
<dbReference type="Gene3D" id="3.30.200.20">
    <property type="entry name" value="Phosphorylase Kinase, domain 1"/>
    <property type="match status" value="1"/>
</dbReference>
<comment type="subcellular location">
    <subcellularLocation>
        <location evidence="1">Cytoplasm</location>
        <location evidence="1">Cytoskeleton</location>
        <location evidence="1">Microtubule organizing center</location>
        <location evidence="1">Centrosome</location>
        <location evidence="1">Centriole</location>
    </subcellularLocation>
    <subcellularLocation>
        <location evidence="2">Cytoplasm</location>
        <location evidence="2">Perinuclear region</location>
    </subcellularLocation>
</comment>
<dbReference type="InterPro" id="IPR001810">
    <property type="entry name" value="F-box_dom"/>
</dbReference>
<keyword evidence="16" id="KW-0418">Kinase</keyword>
<dbReference type="PANTHER" id="PTHR24056">
    <property type="entry name" value="CELL DIVISION PROTEIN KINASE"/>
    <property type="match status" value="1"/>
</dbReference>
<dbReference type="EMBL" id="CAMXCT010002388">
    <property type="protein sequence ID" value="CAI3997854.1"/>
    <property type="molecule type" value="Genomic_DNA"/>
</dbReference>
<evidence type="ECO:0000256" key="3">
    <source>
        <dbReference type="ARBA" id="ARBA00019493"/>
    </source>
</evidence>
<dbReference type="InterPro" id="IPR036915">
    <property type="entry name" value="Cyclin-like_sf"/>
</dbReference>
<keyword evidence="4" id="KW-0963">Cytoplasm</keyword>
<dbReference type="GO" id="GO:0004674">
    <property type="term" value="F:protein serine/threonine kinase activity"/>
    <property type="evidence" value="ECO:0007669"/>
    <property type="project" value="TreeGrafter"/>
</dbReference>
<dbReference type="Pfam" id="PF02984">
    <property type="entry name" value="Cyclin_C"/>
    <property type="match status" value="1"/>
</dbReference>
<dbReference type="Gene3D" id="1.10.472.10">
    <property type="entry name" value="Cyclin-like"/>
    <property type="match status" value="2"/>
</dbReference>
<dbReference type="AlphaFoldDB" id="A0A9P1CU93"/>
<dbReference type="InterPro" id="IPR050108">
    <property type="entry name" value="CDK"/>
</dbReference>
<keyword evidence="16" id="KW-0808">Transferase</keyword>
<dbReference type="SUPFAM" id="SSF47954">
    <property type="entry name" value="Cyclin-like"/>
    <property type="match status" value="2"/>
</dbReference>
<evidence type="ECO:0000313" key="16">
    <source>
        <dbReference type="EMBL" id="CAL4785166.1"/>
    </source>
</evidence>
<keyword evidence="17" id="KW-1185">Reference proteome</keyword>
<dbReference type="GO" id="GO:0048471">
    <property type="term" value="C:perinuclear region of cytoplasm"/>
    <property type="evidence" value="ECO:0007669"/>
    <property type="project" value="UniProtKB-SubCell"/>
</dbReference>
<name>A0A9P1CU93_9DINO</name>
<evidence type="ECO:0000313" key="15">
    <source>
        <dbReference type="EMBL" id="CAI3997854.1"/>
    </source>
</evidence>